<dbReference type="PANTHER" id="PTHR12226:SF3">
    <property type="entry name" value="SOLUTE CARRIER FAMILY 66 MEMBER 3"/>
    <property type="match status" value="1"/>
</dbReference>
<dbReference type="InterPro" id="IPR006603">
    <property type="entry name" value="PQ-loop_rpt"/>
</dbReference>
<reference evidence="7" key="1">
    <citation type="journal article" date="2012" name="Insect Biochem. Mol. Biol.">
        <title>Transcriptome and full-length cDNA resources for the mountain pine beetle, Dendroctonus ponderosae Hopkins, a major insect pest of pine forests.</title>
        <authorList>
            <person name="Keeling C.I."/>
            <person name="Henderson H."/>
            <person name="Li M."/>
            <person name="Yuen M."/>
            <person name="Clark E.L."/>
            <person name="Fraser J.D."/>
            <person name="Huber D.P."/>
            <person name="Liao N.Y."/>
            <person name="Roderick Docking T."/>
            <person name="Birol I."/>
            <person name="Chan S.K."/>
            <person name="Taylor G.A."/>
            <person name="Palmquist D."/>
            <person name="Jones S.J."/>
            <person name="Bohlmann J."/>
        </authorList>
    </citation>
    <scope>NUCLEOTIDE SEQUENCE</scope>
    <source>
        <tissue evidence="7">Midgut and adhering fatbody of emerged adults of both sexes 1</tissue>
    </source>
</reference>
<dbReference type="InterPro" id="IPR016817">
    <property type="entry name" value="MannP-dilichol_defect-1"/>
</dbReference>
<dbReference type="Proteomes" id="UP000019118">
    <property type="component" value="Unassembled WGS sequence"/>
</dbReference>
<evidence type="ECO:0000256" key="2">
    <source>
        <dbReference type="ARBA" id="ARBA00022692"/>
    </source>
</evidence>
<gene>
    <name evidence="10" type="primary">109541735</name>
    <name evidence="9" type="ORF">D910_06806</name>
    <name evidence="8" type="ORF">YQE_09770</name>
</gene>
<evidence type="ECO:0000256" key="4">
    <source>
        <dbReference type="ARBA" id="ARBA00023136"/>
    </source>
</evidence>
<evidence type="ECO:0000256" key="5">
    <source>
        <dbReference type="PIRNR" id="PIRNR023381"/>
    </source>
</evidence>
<keyword evidence="3 5" id="KW-1133">Transmembrane helix</keyword>
<dbReference type="EMBL" id="KB632169">
    <property type="protein sequence ID" value="ERL89439.1"/>
    <property type="molecule type" value="Genomic_DNA"/>
</dbReference>
<name>J3JY36_DENPD</name>
<proteinExistence type="evidence at transcript level"/>
<evidence type="ECO:0000313" key="12">
    <source>
        <dbReference type="Proteomes" id="UP000030742"/>
    </source>
</evidence>
<evidence type="ECO:0000256" key="3">
    <source>
        <dbReference type="ARBA" id="ARBA00022989"/>
    </source>
</evidence>
<feature type="transmembrane region" description="Helical" evidence="6">
    <location>
        <begin position="186"/>
        <end position="208"/>
    </location>
</feature>
<evidence type="ECO:0000313" key="8">
    <source>
        <dbReference type="EMBL" id="ENN73519.1"/>
    </source>
</evidence>
<dbReference type="EMBL" id="KB741156">
    <property type="protein sequence ID" value="ENN73519.1"/>
    <property type="molecule type" value="Genomic_DNA"/>
</dbReference>
<evidence type="ECO:0000313" key="7">
    <source>
        <dbReference type="EMBL" id="AEE63121.1"/>
    </source>
</evidence>
<dbReference type="PANTHER" id="PTHR12226">
    <property type="entry name" value="MANNOSE-P-DOLICHOL UTILIZATION DEFECT 1 LEC35 -RELATED"/>
    <property type="match status" value="1"/>
</dbReference>
<keyword evidence="4 5" id="KW-0472">Membrane</keyword>
<evidence type="ECO:0000313" key="11">
    <source>
        <dbReference type="Proteomes" id="UP000019118"/>
    </source>
</evidence>
<feature type="transmembrane region" description="Helical" evidence="6">
    <location>
        <begin position="161"/>
        <end position="180"/>
    </location>
</feature>
<reference evidence="10" key="3">
    <citation type="submission" date="2024-08" db="UniProtKB">
        <authorList>
            <consortium name="EnsemblMetazoa"/>
        </authorList>
    </citation>
    <scope>IDENTIFICATION</scope>
</reference>
<dbReference type="STRING" id="77166.J3JY36"/>
<dbReference type="HOGENOM" id="CLU_053568_3_0_1"/>
<protein>
    <recommendedName>
        <fullName evidence="5">Solute carrier family 66 member 3</fullName>
    </recommendedName>
</protein>
<dbReference type="OrthoDB" id="271506at2759"/>
<dbReference type="EMBL" id="BT128160">
    <property type="protein sequence ID" value="AEE63121.1"/>
    <property type="molecule type" value="mRNA"/>
</dbReference>
<dbReference type="EnsemblMetazoa" id="XM_019910667.1">
    <property type="protein sequence ID" value="XP_019766226.1"/>
    <property type="gene ID" value="LOC109541735"/>
</dbReference>
<dbReference type="Pfam" id="PF04193">
    <property type="entry name" value="PQ-loop"/>
    <property type="match status" value="1"/>
</dbReference>
<dbReference type="Gene3D" id="1.20.1280.290">
    <property type="match status" value="2"/>
</dbReference>
<dbReference type="GO" id="GO:0016020">
    <property type="term" value="C:membrane"/>
    <property type="evidence" value="ECO:0007669"/>
    <property type="project" value="UniProtKB-SubCell"/>
</dbReference>
<evidence type="ECO:0000313" key="9">
    <source>
        <dbReference type="EMBL" id="ERL89439.1"/>
    </source>
</evidence>
<organism evidence="7">
    <name type="scientific">Dendroctonus ponderosae</name>
    <name type="common">Mountain pine beetle</name>
    <dbReference type="NCBI Taxonomy" id="77166"/>
    <lineage>
        <taxon>Eukaryota</taxon>
        <taxon>Metazoa</taxon>
        <taxon>Ecdysozoa</taxon>
        <taxon>Arthropoda</taxon>
        <taxon>Hexapoda</taxon>
        <taxon>Insecta</taxon>
        <taxon>Pterygota</taxon>
        <taxon>Neoptera</taxon>
        <taxon>Endopterygota</taxon>
        <taxon>Coleoptera</taxon>
        <taxon>Polyphaga</taxon>
        <taxon>Cucujiformia</taxon>
        <taxon>Curculionidae</taxon>
        <taxon>Scolytinae</taxon>
        <taxon>Dendroctonus</taxon>
    </lineage>
</organism>
<keyword evidence="2 5" id="KW-0812">Transmembrane</keyword>
<comment type="subcellular location">
    <subcellularLocation>
        <location evidence="1 5">Membrane</location>
        <topology evidence="1 5">Multi-pass membrane protein</topology>
    </subcellularLocation>
</comment>
<accession>J3JY36</accession>
<reference evidence="11 12" key="2">
    <citation type="journal article" date="2013" name="Genome Biol.">
        <title>Draft genome of the mountain pine beetle, Dendroctonus ponderosae Hopkins, a major forest pest.</title>
        <authorList>
            <person name="Keeling C.I."/>
            <person name="Yuen M.M."/>
            <person name="Liao N.Y."/>
            <person name="Docking T.R."/>
            <person name="Chan S.K."/>
            <person name="Taylor G.A."/>
            <person name="Palmquist D.L."/>
            <person name="Jackman S.D."/>
            <person name="Nguyen A."/>
            <person name="Li M."/>
            <person name="Henderson H."/>
            <person name="Janes J.K."/>
            <person name="Zhao Y."/>
            <person name="Pandoh P."/>
            <person name="Moore R."/>
            <person name="Sperling F.A."/>
            <person name="Huber D.P."/>
            <person name="Birol I."/>
            <person name="Jones S.J."/>
            <person name="Bohlmann J."/>
        </authorList>
    </citation>
    <scope>NUCLEOTIDE SEQUENCE</scope>
</reference>
<dbReference type="Proteomes" id="UP000030742">
    <property type="component" value="Unassembled WGS sequence"/>
</dbReference>
<dbReference type="AlphaFoldDB" id="J3JY36"/>
<dbReference type="PIRSF" id="PIRSF023381">
    <property type="entry name" value="MannP-dilichol_defect-1p"/>
    <property type="match status" value="1"/>
</dbReference>
<dbReference type="KEGG" id="dpa:109541735"/>
<feature type="transmembrane region" description="Helical" evidence="6">
    <location>
        <begin position="112"/>
        <end position="140"/>
    </location>
</feature>
<evidence type="ECO:0000313" key="10">
    <source>
        <dbReference type="EnsemblMetazoa" id="XP_019766226.1"/>
    </source>
</evidence>
<dbReference type="OMA" id="YALIYYA"/>
<feature type="transmembrane region" description="Helical" evidence="6">
    <location>
        <begin position="46"/>
        <end position="66"/>
    </location>
</feature>
<evidence type="ECO:0000256" key="6">
    <source>
        <dbReference type="SAM" id="Phobius"/>
    </source>
</evidence>
<evidence type="ECO:0000256" key="1">
    <source>
        <dbReference type="ARBA" id="ARBA00004141"/>
    </source>
</evidence>
<keyword evidence="11" id="KW-1185">Reference proteome</keyword>
<sequence length="221" mass="24669">MVIKMANPNYIKLFSDSLSVITIAICFILKVPQILKVLQVKHAKGISVFGLVMELTSYTIMMSYNFRNRYAILSYLEYPIILIQELILIYLVLKYQGLLSSIYVWLGSGAYFAILAAFLVGVAPLGLLAFLVPLCTPIGASSKVVQLAELLRTKNSQSVSILTWFISAFTNFTRIVTIFLDSADLTLLFNFTMNTVLSSLIMLVAIFYKNPNQPATVKKAQ</sequence>
<feature type="transmembrane region" description="Helical" evidence="6">
    <location>
        <begin position="12"/>
        <end position="34"/>
    </location>
</feature>